<protein>
    <recommendedName>
        <fullName evidence="2 11">Zinc finger Ran-binding domain-containing protein 2</fullName>
    </recommendedName>
</protein>
<accession>A0AA85C0Z4</accession>
<name>A0AA85C0Z4_9TREM</name>
<dbReference type="InterPro" id="IPR017337">
    <property type="entry name" value="ZRANB2"/>
</dbReference>
<evidence type="ECO:0000256" key="13">
    <source>
        <dbReference type="SAM" id="MobiDB-lite"/>
    </source>
</evidence>
<evidence type="ECO:0000256" key="9">
    <source>
        <dbReference type="ARBA" id="ARBA00023242"/>
    </source>
</evidence>
<dbReference type="AlphaFoldDB" id="A0AA85C0Z4"/>
<comment type="similarity">
    <text evidence="10 11">Belongs to the ZRANB2 family.</text>
</comment>
<feature type="compositionally biased region" description="Polar residues" evidence="13">
    <location>
        <begin position="134"/>
        <end position="151"/>
    </location>
</feature>
<dbReference type="Proteomes" id="UP000050791">
    <property type="component" value="Unassembled WGS sequence"/>
</dbReference>
<feature type="compositionally biased region" description="Low complexity" evidence="13">
    <location>
        <begin position="220"/>
        <end position="254"/>
    </location>
</feature>
<dbReference type="FunFam" id="4.10.1060.10:FF:000004">
    <property type="entry name" value="Zinc finger Ran-binding domain-containing protein 2"/>
    <property type="match status" value="1"/>
</dbReference>
<keyword evidence="8 11" id="KW-0694">RNA-binding</keyword>
<evidence type="ECO:0000256" key="11">
    <source>
        <dbReference type="PIRNR" id="PIRNR037956"/>
    </source>
</evidence>
<dbReference type="GO" id="GO:0003723">
    <property type="term" value="F:RNA binding"/>
    <property type="evidence" value="ECO:0007669"/>
    <property type="project" value="UniProtKB-KW"/>
</dbReference>
<reference evidence="16" key="1">
    <citation type="submission" date="2023-11" db="UniProtKB">
        <authorList>
            <consortium name="WormBaseParasite"/>
        </authorList>
    </citation>
    <scope>IDENTIFICATION</scope>
</reference>
<feature type="compositionally biased region" description="Acidic residues" evidence="13">
    <location>
        <begin position="169"/>
        <end position="179"/>
    </location>
</feature>
<evidence type="ECO:0000259" key="14">
    <source>
        <dbReference type="PROSITE" id="PS50199"/>
    </source>
</evidence>
<dbReference type="SUPFAM" id="SSF90209">
    <property type="entry name" value="Ran binding protein zinc finger-like"/>
    <property type="match status" value="2"/>
</dbReference>
<dbReference type="InterPro" id="IPR001876">
    <property type="entry name" value="Znf_RanBP2"/>
</dbReference>
<dbReference type="Gene3D" id="4.10.1060.10">
    <property type="entry name" value="Zinc finger, RanBP2-type"/>
    <property type="match status" value="2"/>
</dbReference>
<keyword evidence="6 12" id="KW-0863">Zinc-finger</keyword>
<keyword evidence="9 11" id="KW-0539">Nucleus</keyword>
<keyword evidence="7 11" id="KW-0862">Zinc</keyword>
<sequence length="323" mass="35760">MSRSSKEDWVCSDPKCKNVNFAKRDKCNRCDKPRKFVASGNAGLEVGKQLAEKSKGLFSPDDWICKTCGNINWARRSTCNVCNGSKVDIQGERTGYGGGFMERDEVVEYRERRDSDDEFDEFGRKKKSFRKNQSEQSSNHDSSNLGNNSVTRVHDKDDEDENGNNKGDDSEDEDSGDDADLSKYDIWGAENNDSDDELSNQRKPASSQEAAKNKSRSHSHSSSSDSDSDSSSSSSQTSHSSHSDSSSSSHSEASSKLENQSNSKRSRPNNGNADNDSDNSTRVNTNEKNNNGQQQHDRLMSGHSCKTTVIQDSSFFLSPLPTK</sequence>
<evidence type="ECO:0000256" key="10">
    <source>
        <dbReference type="ARBA" id="ARBA00025731"/>
    </source>
</evidence>
<feature type="compositionally biased region" description="Low complexity" evidence="13">
    <location>
        <begin position="269"/>
        <end position="280"/>
    </location>
</feature>
<feature type="compositionally biased region" description="Polar residues" evidence="13">
    <location>
        <begin position="201"/>
        <end position="210"/>
    </location>
</feature>
<evidence type="ECO:0000256" key="1">
    <source>
        <dbReference type="ARBA" id="ARBA00004123"/>
    </source>
</evidence>
<keyword evidence="5" id="KW-0677">Repeat</keyword>
<evidence type="ECO:0000256" key="5">
    <source>
        <dbReference type="ARBA" id="ARBA00022737"/>
    </source>
</evidence>
<dbReference type="PROSITE" id="PS50199">
    <property type="entry name" value="ZF_RANBP2_2"/>
    <property type="match status" value="2"/>
</dbReference>
<evidence type="ECO:0000256" key="3">
    <source>
        <dbReference type="ARBA" id="ARBA00022553"/>
    </source>
</evidence>
<dbReference type="PIRSF" id="PIRSF037956">
    <property type="entry name" value="UCP037956_ZnF_Ran"/>
    <property type="match status" value="1"/>
</dbReference>
<evidence type="ECO:0000313" key="15">
    <source>
        <dbReference type="Proteomes" id="UP000050791"/>
    </source>
</evidence>
<evidence type="ECO:0000256" key="6">
    <source>
        <dbReference type="ARBA" id="ARBA00022771"/>
    </source>
</evidence>
<keyword evidence="3" id="KW-0597">Phosphoprotein</keyword>
<dbReference type="SMART" id="SM00547">
    <property type="entry name" value="ZnF_RBZ"/>
    <property type="match status" value="2"/>
</dbReference>
<feature type="domain" description="RanBP2-type" evidence="14">
    <location>
        <begin position="3"/>
        <end position="36"/>
    </location>
</feature>
<dbReference type="InterPro" id="IPR036443">
    <property type="entry name" value="Znf_RanBP2_sf"/>
</dbReference>
<feature type="compositionally biased region" description="Polar residues" evidence="13">
    <location>
        <begin position="281"/>
        <end position="294"/>
    </location>
</feature>
<evidence type="ECO:0000256" key="7">
    <source>
        <dbReference type="ARBA" id="ARBA00022833"/>
    </source>
</evidence>
<dbReference type="PANTHER" id="PTHR12999">
    <property type="entry name" value="ZINC FINGER RAN-BINDING DOMAIN-CONTAINING PROTEIN 2 ZRANB2-RELATED"/>
    <property type="match status" value="1"/>
</dbReference>
<dbReference type="GO" id="GO:0006396">
    <property type="term" value="P:RNA processing"/>
    <property type="evidence" value="ECO:0007669"/>
    <property type="project" value="InterPro"/>
</dbReference>
<proteinExistence type="inferred from homology"/>
<organism evidence="15 16">
    <name type="scientific">Schistosoma mattheei</name>
    <dbReference type="NCBI Taxonomy" id="31246"/>
    <lineage>
        <taxon>Eukaryota</taxon>
        <taxon>Metazoa</taxon>
        <taxon>Spiralia</taxon>
        <taxon>Lophotrochozoa</taxon>
        <taxon>Platyhelminthes</taxon>
        <taxon>Trematoda</taxon>
        <taxon>Digenea</taxon>
        <taxon>Strigeidida</taxon>
        <taxon>Schistosomatoidea</taxon>
        <taxon>Schistosomatidae</taxon>
        <taxon>Schistosoma</taxon>
    </lineage>
</organism>
<feature type="domain" description="RanBP2-type" evidence="14">
    <location>
        <begin position="59"/>
        <end position="88"/>
    </location>
</feature>
<dbReference type="PROSITE" id="PS01358">
    <property type="entry name" value="ZF_RANBP2_1"/>
    <property type="match status" value="2"/>
</dbReference>
<dbReference type="PANTHER" id="PTHR12999:SF17">
    <property type="entry name" value="ZINC FINGER RAN-BINDING DOMAIN-CONTAINING PROTEIN 2"/>
    <property type="match status" value="1"/>
</dbReference>
<evidence type="ECO:0000256" key="2">
    <source>
        <dbReference type="ARBA" id="ARBA00017543"/>
    </source>
</evidence>
<keyword evidence="4 11" id="KW-0479">Metal-binding</keyword>
<comment type="subcellular location">
    <subcellularLocation>
        <location evidence="1 11">Nucleus</location>
    </subcellularLocation>
</comment>
<evidence type="ECO:0000256" key="4">
    <source>
        <dbReference type="ARBA" id="ARBA00022723"/>
    </source>
</evidence>
<dbReference type="Pfam" id="PF00641">
    <property type="entry name" value="Zn_ribbon_RanBP"/>
    <property type="match status" value="2"/>
</dbReference>
<evidence type="ECO:0000256" key="12">
    <source>
        <dbReference type="PROSITE-ProRule" id="PRU00322"/>
    </source>
</evidence>
<evidence type="ECO:0000256" key="8">
    <source>
        <dbReference type="ARBA" id="ARBA00022884"/>
    </source>
</evidence>
<dbReference type="GO" id="GO:0008270">
    <property type="term" value="F:zinc ion binding"/>
    <property type="evidence" value="ECO:0007669"/>
    <property type="project" value="UniProtKB-KW"/>
</dbReference>
<evidence type="ECO:0000313" key="16">
    <source>
        <dbReference type="WBParaSite" id="SMTH1_91540.1"/>
    </source>
</evidence>
<dbReference type="WBParaSite" id="SMTH1_91540.1">
    <property type="protein sequence ID" value="SMTH1_91540.1"/>
    <property type="gene ID" value="SMTH1_91540"/>
</dbReference>
<feature type="region of interest" description="Disordered" evidence="13">
    <location>
        <begin position="110"/>
        <end position="305"/>
    </location>
</feature>
<dbReference type="GO" id="GO:0001530">
    <property type="term" value="F:lipopolysaccharide binding"/>
    <property type="evidence" value="ECO:0007669"/>
    <property type="project" value="TreeGrafter"/>
</dbReference>
<dbReference type="GO" id="GO:0005634">
    <property type="term" value="C:nucleus"/>
    <property type="evidence" value="ECO:0007669"/>
    <property type="project" value="UniProtKB-SubCell"/>
</dbReference>